<proteinExistence type="predicted"/>
<sequence>MIKRILIQIFISIVLIASGFALMFKQNWLLDNFGMLTLSLGLICLFVLPARTHIKYSKNINVLIAYLIIFQHINVLRHYMDFYLILDLKEYLDFMFHPRSTIYLIGLTIWLFGVIWTTAFIVKTIRRNTKYKDIIKDRSYKIVIGYIILMLVLELPIYNWHGDFFGQSHGHSLWDNFHLH</sequence>
<dbReference type="EMBL" id="JAGUCN010000046">
    <property type="protein sequence ID" value="MBS2214002.1"/>
    <property type="molecule type" value="Genomic_DNA"/>
</dbReference>
<dbReference type="Proteomes" id="UP000721861">
    <property type="component" value="Unassembled WGS sequence"/>
</dbReference>
<reference evidence="2 3" key="1">
    <citation type="journal article" date="2014" name="Int. J. Syst. Evol. Microbiol.">
        <title>Carboxylicivirga gen. nov. in the family Marinilabiliaceae with two novel species, Carboxylicivirga mesophila sp. nov. and Carboxylicivirga taeanensis sp. nov., and reclassification of Cytophaga fermentans as Saccharicrinis fermentans gen. nov., comb. nov.</title>
        <authorList>
            <person name="Yang S.H."/>
            <person name="Seo H.S."/>
            <person name="Woo J.H."/>
            <person name="Oh H.M."/>
            <person name="Jang H."/>
            <person name="Lee J.H."/>
            <person name="Kim S.J."/>
            <person name="Kwon K.K."/>
        </authorList>
    </citation>
    <scope>NUCLEOTIDE SEQUENCE [LARGE SCALE GENOMIC DNA]</scope>
    <source>
        <strain evidence="2 3">JCM 18290</strain>
    </source>
</reference>
<feature type="transmembrane region" description="Helical" evidence="1">
    <location>
        <begin position="60"/>
        <end position="80"/>
    </location>
</feature>
<evidence type="ECO:0000313" key="2">
    <source>
        <dbReference type="EMBL" id="MBS2214002.1"/>
    </source>
</evidence>
<feature type="transmembrane region" description="Helical" evidence="1">
    <location>
        <begin position="5"/>
        <end position="24"/>
    </location>
</feature>
<keyword evidence="1" id="KW-1133">Transmembrane helix</keyword>
<protein>
    <submittedName>
        <fullName evidence="2">Uncharacterized protein</fullName>
    </submittedName>
</protein>
<keyword evidence="3" id="KW-1185">Reference proteome</keyword>
<organism evidence="2 3">
    <name type="scientific">Carboxylicivirga mesophila</name>
    <dbReference type="NCBI Taxonomy" id="1166478"/>
    <lineage>
        <taxon>Bacteria</taxon>
        <taxon>Pseudomonadati</taxon>
        <taxon>Bacteroidota</taxon>
        <taxon>Bacteroidia</taxon>
        <taxon>Marinilabiliales</taxon>
        <taxon>Marinilabiliaceae</taxon>
        <taxon>Carboxylicivirga</taxon>
    </lineage>
</organism>
<dbReference type="RefSeq" id="WP_212231956.1">
    <property type="nucleotide sequence ID" value="NZ_JAGUCN010000046.1"/>
</dbReference>
<name>A0ABS5KGQ2_9BACT</name>
<evidence type="ECO:0000313" key="3">
    <source>
        <dbReference type="Proteomes" id="UP000721861"/>
    </source>
</evidence>
<keyword evidence="1" id="KW-0472">Membrane</keyword>
<feature type="transmembrane region" description="Helical" evidence="1">
    <location>
        <begin position="143"/>
        <end position="161"/>
    </location>
</feature>
<gene>
    <name evidence="2" type="ORF">KEM09_21515</name>
</gene>
<evidence type="ECO:0000256" key="1">
    <source>
        <dbReference type="SAM" id="Phobius"/>
    </source>
</evidence>
<accession>A0ABS5KGQ2</accession>
<feature type="transmembrane region" description="Helical" evidence="1">
    <location>
        <begin position="100"/>
        <end position="122"/>
    </location>
</feature>
<keyword evidence="1" id="KW-0812">Transmembrane</keyword>
<comment type="caution">
    <text evidence="2">The sequence shown here is derived from an EMBL/GenBank/DDBJ whole genome shotgun (WGS) entry which is preliminary data.</text>
</comment>
<feature type="transmembrane region" description="Helical" evidence="1">
    <location>
        <begin position="30"/>
        <end position="48"/>
    </location>
</feature>